<sequence length="344" mass="35902">MNKILADVHSCLRAGTPTLPGHGDTIARWRRLAGITADHTVVGRLYEAHADAVAITAELGQHELVRPGQLWGVWAAEPPTPVLRAQHSGQGWTLTGTKPWCSGASLCTHALVTATVSTTDTPAAQGDDAEASDDVPHKVLFAVDLSSPGVTPVPDTWHAVGMAASDSGWVSFEQVHATPLGTHADYLDRAGFWHGGIGVAACWYGAARAVAAPLLARASTPSASPILRAHAGAVAAALSASWALLERTAASVDAEPTNLPLAKAQAFAVRTLIDRMAAEVIDRTGRALGPGPLASDAAHAQRVADLSIYIRQSHAETDEAALPAVMAEDGLSWDDLIRDGHGTW</sequence>
<dbReference type="SUPFAM" id="SSF56645">
    <property type="entry name" value="Acyl-CoA dehydrogenase NM domain-like"/>
    <property type="match status" value="1"/>
</dbReference>
<feature type="domain" description="Acyl-CoA oxidase/dehydrogenase middle" evidence="1">
    <location>
        <begin position="85"/>
        <end position="175"/>
    </location>
</feature>
<dbReference type="EMBL" id="JADBEE010000001">
    <property type="protein sequence ID" value="MBE1515119.1"/>
    <property type="molecule type" value="Genomic_DNA"/>
</dbReference>
<organism evidence="2 3">
    <name type="scientific">Nesterenkonia halotolerans</name>
    <dbReference type="NCBI Taxonomy" id="225325"/>
    <lineage>
        <taxon>Bacteria</taxon>
        <taxon>Bacillati</taxon>
        <taxon>Actinomycetota</taxon>
        <taxon>Actinomycetes</taxon>
        <taxon>Micrococcales</taxon>
        <taxon>Micrococcaceae</taxon>
        <taxon>Nesterenkonia</taxon>
    </lineage>
</organism>
<evidence type="ECO:0000313" key="3">
    <source>
        <dbReference type="Proteomes" id="UP000636579"/>
    </source>
</evidence>
<dbReference type="InterPro" id="IPR006091">
    <property type="entry name" value="Acyl-CoA_Oxase/DH_mid-dom"/>
</dbReference>
<dbReference type="Gene3D" id="2.40.110.10">
    <property type="entry name" value="Butyryl-CoA Dehydrogenase, subunit A, domain 2"/>
    <property type="match status" value="1"/>
</dbReference>
<name>A0ABR9J7Z1_9MICC</name>
<dbReference type="RefSeq" id="WP_192591784.1">
    <property type="nucleotide sequence ID" value="NZ_JADBEE010000001.1"/>
</dbReference>
<accession>A0ABR9J7Z1</accession>
<dbReference type="Proteomes" id="UP000636579">
    <property type="component" value="Unassembled WGS sequence"/>
</dbReference>
<gene>
    <name evidence="2" type="ORF">H4W26_001874</name>
</gene>
<dbReference type="InterPro" id="IPR009100">
    <property type="entry name" value="AcylCoA_DH/oxidase_NM_dom_sf"/>
</dbReference>
<evidence type="ECO:0000259" key="1">
    <source>
        <dbReference type="Pfam" id="PF02770"/>
    </source>
</evidence>
<protein>
    <submittedName>
        <fullName evidence="2">Alkylation response protein AidB-like acyl-CoA dehydrogenase</fullName>
    </submittedName>
</protein>
<keyword evidence="3" id="KW-1185">Reference proteome</keyword>
<reference evidence="2 3" key="1">
    <citation type="submission" date="2020-10" db="EMBL/GenBank/DDBJ databases">
        <title>Sequencing the genomes of 1000 actinobacteria strains.</title>
        <authorList>
            <person name="Klenk H.-P."/>
        </authorList>
    </citation>
    <scope>NUCLEOTIDE SEQUENCE [LARGE SCALE GENOMIC DNA]</scope>
    <source>
        <strain evidence="2 3">DSM 15474</strain>
    </source>
</reference>
<evidence type="ECO:0000313" key="2">
    <source>
        <dbReference type="EMBL" id="MBE1515119.1"/>
    </source>
</evidence>
<comment type="caution">
    <text evidence="2">The sequence shown here is derived from an EMBL/GenBank/DDBJ whole genome shotgun (WGS) entry which is preliminary data.</text>
</comment>
<dbReference type="InterPro" id="IPR046373">
    <property type="entry name" value="Acyl-CoA_Oxase/DH_mid-dom_sf"/>
</dbReference>
<dbReference type="Pfam" id="PF02770">
    <property type="entry name" value="Acyl-CoA_dh_M"/>
    <property type="match status" value="1"/>
</dbReference>
<proteinExistence type="predicted"/>